<evidence type="ECO:0000256" key="1">
    <source>
        <dbReference type="SAM" id="MobiDB-lite"/>
    </source>
</evidence>
<accession>A0A1Z3UA40</accession>
<evidence type="ECO:0000256" key="2">
    <source>
        <dbReference type="SAM" id="SignalP"/>
    </source>
</evidence>
<gene>
    <name evidence="3" type="ORF">CEP68_11920</name>
</gene>
<organism evidence="3 4">
    <name type="scientific">Brevundimonas vesicularis</name>
    <name type="common">Pseudomonas vesicularis</name>
    <dbReference type="NCBI Taxonomy" id="41276"/>
    <lineage>
        <taxon>Bacteria</taxon>
        <taxon>Pseudomonadati</taxon>
        <taxon>Pseudomonadota</taxon>
        <taxon>Alphaproteobacteria</taxon>
        <taxon>Caulobacterales</taxon>
        <taxon>Caulobacteraceae</taxon>
        <taxon>Brevundimonas</taxon>
    </lineage>
</organism>
<dbReference type="RefSeq" id="WP_088582695.1">
    <property type="nucleotide sequence ID" value="NZ_CP022048.2"/>
</dbReference>
<feature type="compositionally biased region" description="Low complexity" evidence="1">
    <location>
        <begin position="27"/>
        <end position="54"/>
    </location>
</feature>
<evidence type="ECO:0000313" key="3">
    <source>
        <dbReference type="EMBL" id="ASE40156.1"/>
    </source>
</evidence>
<protein>
    <submittedName>
        <fullName evidence="3">Uncharacterized protein</fullName>
    </submittedName>
</protein>
<feature type="region of interest" description="Disordered" evidence="1">
    <location>
        <begin position="25"/>
        <end position="81"/>
    </location>
</feature>
<feature type="chain" id="PRO_5012079990" evidence="2">
    <location>
        <begin position="26"/>
        <end position="81"/>
    </location>
</feature>
<keyword evidence="2" id="KW-0732">Signal</keyword>
<dbReference type="Proteomes" id="UP000197050">
    <property type="component" value="Chromosome"/>
</dbReference>
<evidence type="ECO:0000313" key="4">
    <source>
        <dbReference type="Proteomes" id="UP000197050"/>
    </source>
</evidence>
<dbReference type="AlphaFoldDB" id="A0A1Z3UA40"/>
<dbReference type="EMBL" id="CP022048">
    <property type="protein sequence ID" value="ASE40156.1"/>
    <property type="molecule type" value="Genomic_DNA"/>
</dbReference>
<reference evidence="4" key="1">
    <citation type="submission" date="2017-06" db="EMBL/GenBank/DDBJ databases">
        <title>FDA dAtabase for Regulatory Grade micrObial Sequences (FDA-ARGOS): Supporting development and validation of Infectious Disease Dx tests.</title>
        <authorList>
            <person name="Minogue T."/>
            <person name="Wolcott M."/>
            <person name="Wasieloski L."/>
            <person name="Aguilar W."/>
            <person name="Moore D."/>
            <person name="Tallon L."/>
            <person name="Sadzewicz L."/>
            <person name="Sengamalay N."/>
            <person name="Ott S."/>
            <person name="Godinez A."/>
            <person name="Nagaraj S."/>
            <person name="Nadendla S."/>
            <person name="Geyer C."/>
            <person name="Sichtig H."/>
        </authorList>
    </citation>
    <scope>NUCLEOTIDE SEQUENCE [LARGE SCALE GENOMIC DNA]</scope>
    <source>
        <strain evidence="4">FDAARGOS_289</strain>
    </source>
</reference>
<feature type="signal peptide" evidence="2">
    <location>
        <begin position="1"/>
        <end position="25"/>
    </location>
</feature>
<name>A0A1Z3UA40_BREVE</name>
<dbReference type="KEGG" id="bvc:CEP68_11920"/>
<sequence>MKSFRTAAAVSAVAFVALTSGAAFAGTTPAPSTAMTARPAATASATTPAPTARAPRAHRRGHQSQAQTSVQAPAAATAKKK</sequence>
<dbReference type="GeneID" id="34015047"/>
<proteinExistence type="predicted"/>